<dbReference type="AlphaFoldDB" id="A0A4P9US68"/>
<sequence>MTQSSTNQANVIPENGFLRIWQILGNPKTGTPAIIPVSRTTWWRGVKSGRYPAGVKLSTRTTAWRAEDIRKLIEEAA</sequence>
<dbReference type="STRING" id="675511.GCA_000341735_03297"/>
<dbReference type="RefSeq" id="WP_017841742.1">
    <property type="nucleotide sequence ID" value="NZ_CP035467.1"/>
</dbReference>
<evidence type="ECO:0000313" key="2">
    <source>
        <dbReference type="Proteomes" id="UP000305881"/>
    </source>
</evidence>
<reference evidence="2" key="1">
    <citation type="journal article" date="2019" name="J. Bacteriol.">
        <title>A Mutagenic Screen Identifies a TonB-Dependent Receptor Required for the Lanthanide Metal Switch in the Type I Methanotroph 'Methylotuvimicrobium buryatense' 5GB1C.</title>
        <authorList>
            <person name="Groom J.D."/>
            <person name="Ford S.M."/>
            <person name="Pesesky M.W."/>
            <person name="Lidstrom M.E."/>
        </authorList>
    </citation>
    <scope>NUCLEOTIDE SEQUENCE [LARGE SCALE GENOMIC DNA]</scope>
    <source>
        <strain evidence="2">5GB1C</strain>
    </source>
</reference>
<dbReference type="OrthoDB" id="5298532at2"/>
<dbReference type="EMBL" id="CP035467">
    <property type="protein sequence ID" value="QCW84372.1"/>
    <property type="molecule type" value="Genomic_DNA"/>
</dbReference>
<gene>
    <name evidence="1" type="ORF">EQU24_20650</name>
</gene>
<organism evidence="1 2">
    <name type="scientific">Methylotuvimicrobium buryatense</name>
    <name type="common">Methylomicrobium buryatense</name>
    <dbReference type="NCBI Taxonomy" id="95641"/>
    <lineage>
        <taxon>Bacteria</taxon>
        <taxon>Pseudomonadati</taxon>
        <taxon>Pseudomonadota</taxon>
        <taxon>Gammaproteobacteria</taxon>
        <taxon>Methylococcales</taxon>
        <taxon>Methylococcaceae</taxon>
        <taxon>Methylotuvimicrobium</taxon>
    </lineage>
</organism>
<accession>A0A4P9US68</accession>
<dbReference type="Proteomes" id="UP000305881">
    <property type="component" value="Chromosome"/>
</dbReference>
<evidence type="ECO:0000313" key="1">
    <source>
        <dbReference type="EMBL" id="QCW84372.1"/>
    </source>
</evidence>
<proteinExistence type="predicted"/>
<protein>
    <submittedName>
        <fullName evidence="1">AlpA family phage regulatory protein</fullName>
    </submittedName>
</protein>
<name>A0A4P9US68_METBY</name>
<keyword evidence="2" id="KW-1185">Reference proteome</keyword>
<dbReference type="KEGG" id="mbur:EQU24_20650"/>